<evidence type="ECO:0000313" key="1">
    <source>
        <dbReference type="EMBL" id="QRG84949.1"/>
    </source>
</evidence>
<sequence>MKKLNGLIFDDQMLICMAISDKTVSTKKRRFLDKFNVNNVVELAKVLGT</sequence>
<dbReference type="EMBL" id="CP069197">
    <property type="protein sequence ID" value="QRG84949.1"/>
    <property type="molecule type" value="Genomic_DNA"/>
</dbReference>
<reference evidence="1 2" key="1">
    <citation type="submission" date="2021-01" db="EMBL/GenBank/DDBJ databases">
        <title>Characterization of a novel blaVMB-2- harboring plasmid in Vibrio diabolicus.</title>
        <authorList>
            <person name="Liu M."/>
        </authorList>
    </citation>
    <scope>NUCLEOTIDE SEQUENCE [LARGE SCALE GENOMIC DNA]</scope>
    <source>
        <strain evidence="1 2">SLV18</strain>
    </source>
</reference>
<organism evidence="1 2">
    <name type="scientific">Vibrio diabolicus</name>
    <dbReference type="NCBI Taxonomy" id="50719"/>
    <lineage>
        <taxon>Bacteria</taxon>
        <taxon>Pseudomonadati</taxon>
        <taxon>Pseudomonadota</taxon>
        <taxon>Gammaproteobacteria</taxon>
        <taxon>Vibrionales</taxon>
        <taxon>Vibrionaceae</taxon>
        <taxon>Vibrio</taxon>
        <taxon>Vibrio diabolicus subgroup</taxon>
    </lineage>
</organism>
<gene>
    <name evidence="1" type="ORF">JOS67_22685</name>
</gene>
<evidence type="ECO:0000313" key="2">
    <source>
        <dbReference type="Proteomes" id="UP000596337"/>
    </source>
</evidence>
<dbReference type="Proteomes" id="UP000596337">
    <property type="component" value="Chromosome 2"/>
</dbReference>
<dbReference type="AlphaFoldDB" id="A0AA92LWR7"/>
<proteinExistence type="predicted"/>
<name>A0AA92LWR7_9VIBR</name>
<accession>A0AA92LWR7</accession>
<protein>
    <submittedName>
        <fullName evidence="1">Uncharacterized protein</fullName>
    </submittedName>
</protein>